<sequence length="114" mass="12187">MSDRREPLPGLPDSALNRRHGAIEKLRLLVTHPRTEEMLRAIARERLDILAPRRAMSPPGAPRRRVTDRPAAPPAGLGRLVLAAYAVGTAPAAPSPRAASPDATGILPEIDLLA</sequence>
<keyword evidence="3" id="KW-1185">Reference proteome</keyword>
<name>A0ABS1D2G1_9PROT</name>
<protein>
    <submittedName>
        <fullName evidence="2">Uncharacterized protein</fullName>
    </submittedName>
</protein>
<accession>A0ABS1D2G1</accession>
<organism evidence="2 3">
    <name type="scientific">Paracraurococcus ruber</name>
    <dbReference type="NCBI Taxonomy" id="77675"/>
    <lineage>
        <taxon>Bacteria</taxon>
        <taxon>Pseudomonadati</taxon>
        <taxon>Pseudomonadota</taxon>
        <taxon>Alphaproteobacteria</taxon>
        <taxon>Acetobacterales</taxon>
        <taxon>Roseomonadaceae</taxon>
        <taxon>Paracraurococcus</taxon>
    </lineage>
</organism>
<dbReference type="Proteomes" id="UP000697995">
    <property type="component" value="Unassembled WGS sequence"/>
</dbReference>
<dbReference type="RefSeq" id="WP_133222125.1">
    <property type="nucleotide sequence ID" value="NZ_NRSG01000201.1"/>
</dbReference>
<reference evidence="2 3" key="1">
    <citation type="journal article" date="2020" name="Microorganisms">
        <title>Osmotic Adaptation and Compatible Solute Biosynthesis of Phototrophic Bacteria as Revealed from Genome Analyses.</title>
        <authorList>
            <person name="Imhoff J.F."/>
            <person name="Rahn T."/>
            <person name="Kunzel S."/>
            <person name="Keller A."/>
            <person name="Neulinger S.C."/>
        </authorList>
    </citation>
    <scope>NUCLEOTIDE SEQUENCE [LARGE SCALE GENOMIC DNA]</scope>
    <source>
        <strain evidence="2 3">DSM 15382</strain>
    </source>
</reference>
<evidence type="ECO:0000313" key="2">
    <source>
        <dbReference type="EMBL" id="MBK1660681.1"/>
    </source>
</evidence>
<feature type="region of interest" description="Disordered" evidence="1">
    <location>
        <begin position="53"/>
        <end position="75"/>
    </location>
</feature>
<evidence type="ECO:0000313" key="3">
    <source>
        <dbReference type="Proteomes" id="UP000697995"/>
    </source>
</evidence>
<comment type="caution">
    <text evidence="2">The sequence shown here is derived from an EMBL/GenBank/DDBJ whole genome shotgun (WGS) entry which is preliminary data.</text>
</comment>
<dbReference type="EMBL" id="NRSG01000201">
    <property type="protein sequence ID" value="MBK1660681.1"/>
    <property type="molecule type" value="Genomic_DNA"/>
</dbReference>
<gene>
    <name evidence="2" type="ORF">CKO45_20890</name>
</gene>
<proteinExistence type="predicted"/>
<evidence type="ECO:0000256" key="1">
    <source>
        <dbReference type="SAM" id="MobiDB-lite"/>
    </source>
</evidence>